<dbReference type="InterPro" id="IPR025348">
    <property type="entry name" value="DUF4252"/>
</dbReference>
<sequence>MNKIILKVVFLSIAIMAALTSCDADPTLQSYIVDSGDKEGFISTSIPKTILGIDDNQLSPDSQKAFRSIKKVNVLMYPKTDENTATFEKESKQLSNILDNEDYKLLMTHNGNGMKVKFLYEGDKDSIDEIIVFGTSDQMGMGVARILGDKMNLSGVMKMMKELEKADINPAGMKSILSGMGADLGMDLNNDGKIDPDSTKAIHDLIGIEDIEVDSDEE</sequence>
<dbReference type="OrthoDB" id="1143555at2"/>
<gene>
    <name evidence="2" type="ORF">LY01_02177</name>
</gene>
<dbReference type="Proteomes" id="UP000239002">
    <property type="component" value="Unassembled WGS sequence"/>
</dbReference>
<evidence type="ECO:0000256" key="1">
    <source>
        <dbReference type="SAM" id="SignalP"/>
    </source>
</evidence>
<dbReference type="RefSeq" id="WP_104515858.1">
    <property type="nucleotide sequence ID" value="NZ_MQVW01000002.1"/>
</dbReference>
<proteinExistence type="predicted"/>
<dbReference type="AlphaFoldDB" id="A0A2S6IIE2"/>
<organism evidence="2 3">
    <name type="scientific">Nonlabens xylanidelens</name>
    <dbReference type="NCBI Taxonomy" id="191564"/>
    <lineage>
        <taxon>Bacteria</taxon>
        <taxon>Pseudomonadati</taxon>
        <taxon>Bacteroidota</taxon>
        <taxon>Flavobacteriia</taxon>
        <taxon>Flavobacteriales</taxon>
        <taxon>Flavobacteriaceae</taxon>
        <taxon>Nonlabens</taxon>
    </lineage>
</organism>
<protein>
    <submittedName>
        <fullName evidence="2">Uncharacterized protein DUF4252</fullName>
    </submittedName>
</protein>
<feature type="signal peptide" evidence="1">
    <location>
        <begin position="1"/>
        <end position="23"/>
    </location>
</feature>
<feature type="chain" id="PRO_5015565104" evidence="1">
    <location>
        <begin position="24"/>
        <end position="218"/>
    </location>
</feature>
<accession>A0A2S6IIE2</accession>
<keyword evidence="1" id="KW-0732">Signal</keyword>
<name>A0A2S6IIE2_9FLAO</name>
<dbReference type="PROSITE" id="PS51257">
    <property type="entry name" value="PROKAR_LIPOPROTEIN"/>
    <property type="match status" value="1"/>
</dbReference>
<evidence type="ECO:0000313" key="2">
    <source>
        <dbReference type="EMBL" id="PPK93955.1"/>
    </source>
</evidence>
<keyword evidence="3" id="KW-1185">Reference proteome</keyword>
<evidence type="ECO:0000313" key="3">
    <source>
        <dbReference type="Proteomes" id="UP000239002"/>
    </source>
</evidence>
<dbReference type="Pfam" id="PF14060">
    <property type="entry name" value="DUF4252"/>
    <property type="match status" value="1"/>
</dbReference>
<dbReference type="EMBL" id="PTJE01000005">
    <property type="protein sequence ID" value="PPK93955.1"/>
    <property type="molecule type" value="Genomic_DNA"/>
</dbReference>
<comment type="caution">
    <text evidence="2">The sequence shown here is derived from an EMBL/GenBank/DDBJ whole genome shotgun (WGS) entry which is preliminary data.</text>
</comment>
<reference evidence="2 3" key="1">
    <citation type="submission" date="2018-02" db="EMBL/GenBank/DDBJ databases">
        <title>Genomic Encyclopedia of Archaeal and Bacterial Type Strains, Phase II (KMG-II): from individual species to whole genera.</title>
        <authorList>
            <person name="Goeker M."/>
        </authorList>
    </citation>
    <scope>NUCLEOTIDE SEQUENCE [LARGE SCALE GENOMIC DNA]</scope>
    <source>
        <strain evidence="2 3">DSM 16809</strain>
    </source>
</reference>